<sequence length="120" mass="12746">MASSSHFHSQSHQEEEEEDEHGHGGGHGDQITAPLLPNRPSTLQNSPERHDDGHGRSSENSPIEQVALTVPVGDDPDTPVLTFRISPSCRSAASWPRRCQSGPSSAARAGSSPSTQGRST</sequence>
<reference evidence="2" key="3">
    <citation type="submission" date="2022-06" db="UniProtKB">
        <authorList>
            <consortium name="EnsemblPlants"/>
        </authorList>
    </citation>
    <scope>IDENTIFICATION</scope>
</reference>
<feature type="region of interest" description="Disordered" evidence="1">
    <location>
        <begin position="1"/>
        <end position="120"/>
    </location>
</feature>
<feature type="compositionally biased region" description="Basic and acidic residues" evidence="1">
    <location>
        <begin position="47"/>
        <end position="57"/>
    </location>
</feature>
<feature type="compositionally biased region" description="Low complexity" evidence="1">
    <location>
        <begin position="101"/>
        <end position="114"/>
    </location>
</feature>
<dbReference type="AlphaFoldDB" id="A0A8R7QY31"/>
<organism evidence="2 3">
    <name type="scientific">Triticum urartu</name>
    <name type="common">Red wild einkorn</name>
    <name type="synonym">Crithodium urartu</name>
    <dbReference type="NCBI Taxonomy" id="4572"/>
    <lineage>
        <taxon>Eukaryota</taxon>
        <taxon>Viridiplantae</taxon>
        <taxon>Streptophyta</taxon>
        <taxon>Embryophyta</taxon>
        <taxon>Tracheophyta</taxon>
        <taxon>Spermatophyta</taxon>
        <taxon>Magnoliopsida</taxon>
        <taxon>Liliopsida</taxon>
        <taxon>Poales</taxon>
        <taxon>Poaceae</taxon>
        <taxon>BOP clade</taxon>
        <taxon>Pooideae</taxon>
        <taxon>Triticodae</taxon>
        <taxon>Triticeae</taxon>
        <taxon>Triticinae</taxon>
        <taxon>Triticum</taxon>
    </lineage>
</organism>
<name>A0A8R7QY31_TRIUA</name>
<feature type="compositionally biased region" description="Low complexity" evidence="1">
    <location>
        <begin position="1"/>
        <end position="10"/>
    </location>
</feature>
<evidence type="ECO:0000313" key="3">
    <source>
        <dbReference type="Proteomes" id="UP000015106"/>
    </source>
</evidence>
<evidence type="ECO:0000313" key="2">
    <source>
        <dbReference type="EnsemblPlants" id="TuG1812G0700000589.01.T02"/>
    </source>
</evidence>
<dbReference type="EnsemblPlants" id="TuG1812G0700000589.01.T02">
    <property type="protein sequence ID" value="TuG1812G0700000589.01.T02"/>
    <property type="gene ID" value="TuG1812G0700000589.01"/>
</dbReference>
<gene>
    <name evidence="2" type="primary">LOC125520674</name>
</gene>
<reference evidence="2" key="2">
    <citation type="submission" date="2018-03" db="EMBL/GenBank/DDBJ databases">
        <title>The Triticum urartu genome reveals the dynamic nature of wheat genome evolution.</title>
        <authorList>
            <person name="Ling H."/>
            <person name="Ma B."/>
            <person name="Shi X."/>
            <person name="Liu H."/>
            <person name="Dong L."/>
            <person name="Sun H."/>
            <person name="Cao Y."/>
            <person name="Gao Q."/>
            <person name="Zheng S."/>
            <person name="Li Y."/>
            <person name="Yu Y."/>
            <person name="Du H."/>
            <person name="Qi M."/>
            <person name="Li Y."/>
            <person name="Yu H."/>
            <person name="Cui Y."/>
            <person name="Wang N."/>
            <person name="Chen C."/>
            <person name="Wu H."/>
            <person name="Zhao Y."/>
            <person name="Zhang J."/>
            <person name="Li Y."/>
            <person name="Zhou W."/>
            <person name="Zhang B."/>
            <person name="Hu W."/>
            <person name="Eijk M."/>
            <person name="Tang J."/>
            <person name="Witsenboer H."/>
            <person name="Zhao S."/>
            <person name="Li Z."/>
            <person name="Zhang A."/>
            <person name="Wang D."/>
            <person name="Liang C."/>
        </authorList>
    </citation>
    <scope>NUCLEOTIDE SEQUENCE [LARGE SCALE GENOMIC DNA]</scope>
    <source>
        <strain evidence="2">cv. G1812</strain>
    </source>
</reference>
<dbReference type="Gramene" id="TuG1812G0700000589.01.T02">
    <property type="protein sequence ID" value="TuG1812G0700000589.01.T02"/>
    <property type="gene ID" value="TuG1812G0700000589.01"/>
</dbReference>
<reference evidence="3" key="1">
    <citation type="journal article" date="2013" name="Nature">
        <title>Draft genome of the wheat A-genome progenitor Triticum urartu.</title>
        <authorList>
            <person name="Ling H.Q."/>
            <person name="Zhao S."/>
            <person name="Liu D."/>
            <person name="Wang J."/>
            <person name="Sun H."/>
            <person name="Zhang C."/>
            <person name="Fan H."/>
            <person name="Li D."/>
            <person name="Dong L."/>
            <person name="Tao Y."/>
            <person name="Gao C."/>
            <person name="Wu H."/>
            <person name="Li Y."/>
            <person name="Cui Y."/>
            <person name="Guo X."/>
            <person name="Zheng S."/>
            <person name="Wang B."/>
            <person name="Yu K."/>
            <person name="Liang Q."/>
            <person name="Yang W."/>
            <person name="Lou X."/>
            <person name="Chen J."/>
            <person name="Feng M."/>
            <person name="Jian J."/>
            <person name="Zhang X."/>
            <person name="Luo G."/>
            <person name="Jiang Y."/>
            <person name="Liu J."/>
            <person name="Wang Z."/>
            <person name="Sha Y."/>
            <person name="Zhang B."/>
            <person name="Wu H."/>
            <person name="Tang D."/>
            <person name="Shen Q."/>
            <person name="Xue P."/>
            <person name="Zou S."/>
            <person name="Wang X."/>
            <person name="Liu X."/>
            <person name="Wang F."/>
            <person name="Yang Y."/>
            <person name="An X."/>
            <person name="Dong Z."/>
            <person name="Zhang K."/>
            <person name="Zhang X."/>
            <person name="Luo M.C."/>
            <person name="Dvorak J."/>
            <person name="Tong Y."/>
            <person name="Wang J."/>
            <person name="Yang H."/>
            <person name="Li Z."/>
            <person name="Wang D."/>
            <person name="Zhang A."/>
            <person name="Wang J."/>
        </authorList>
    </citation>
    <scope>NUCLEOTIDE SEQUENCE</scope>
    <source>
        <strain evidence="3">cv. G1812</strain>
    </source>
</reference>
<evidence type="ECO:0000256" key="1">
    <source>
        <dbReference type="SAM" id="MobiDB-lite"/>
    </source>
</evidence>
<keyword evidence="3" id="KW-1185">Reference proteome</keyword>
<dbReference type="Proteomes" id="UP000015106">
    <property type="component" value="Chromosome 7"/>
</dbReference>
<accession>A0A8R7QY31</accession>
<protein>
    <submittedName>
        <fullName evidence="2">Uncharacterized protein</fullName>
    </submittedName>
</protein>
<proteinExistence type="predicted"/>